<evidence type="ECO:0000313" key="3">
    <source>
        <dbReference type="EMBL" id="CAB5069440.1"/>
    </source>
</evidence>
<evidence type="ECO:0000256" key="2">
    <source>
        <dbReference type="SAM" id="Phobius"/>
    </source>
</evidence>
<name>A0A6J7UTN1_9ZZZZ</name>
<dbReference type="AlphaFoldDB" id="A0A6J7UTN1"/>
<protein>
    <submittedName>
        <fullName evidence="3">Unannotated protein</fullName>
    </submittedName>
</protein>
<keyword evidence="2" id="KW-1133">Transmembrane helix</keyword>
<feature type="compositionally biased region" description="Low complexity" evidence="1">
    <location>
        <begin position="27"/>
        <end position="46"/>
    </location>
</feature>
<feature type="transmembrane region" description="Helical" evidence="2">
    <location>
        <begin position="266"/>
        <end position="291"/>
    </location>
</feature>
<feature type="transmembrane region" description="Helical" evidence="2">
    <location>
        <begin position="229"/>
        <end position="254"/>
    </location>
</feature>
<reference evidence="3" key="1">
    <citation type="submission" date="2020-05" db="EMBL/GenBank/DDBJ databases">
        <authorList>
            <person name="Chiriac C."/>
            <person name="Salcher M."/>
            <person name="Ghai R."/>
            <person name="Kavagutti S V."/>
        </authorList>
    </citation>
    <scope>NUCLEOTIDE SEQUENCE</scope>
</reference>
<keyword evidence="2" id="KW-0812">Transmembrane</keyword>
<sequence length="343" mass="35467">MPDVSSQLRNCCVRRSQAFYPEGVSRQSAHQQSADQQSADQESAVQPSAVTSHVFDRTAAERVMHRAVHLAADQELEESVDGISEQALIEAAAELGVDISVVQQAAVEERLGLLVQKPQRGDSLVGPAVVTVSRIVPGRPEDVLESVDSWLRKAGSLQRQRSGSLSAKYSQRTGFAASVDRSARSVMGTEELGLLPSLSVSTAAAQSGPAGEPSALVALSADLHAERSAAVVGAAGTAILGSAFAMCGVVAAVASASGGTALEMAAGIGLAMLALLGIPISCALGYGVLVLRARRISTTEDSLNGILDQVATGTLPSSTFGHMADRLLRSLRSLRSPRPGPPV</sequence>
<proteinExistence type="predicted"/>
<dbReference type="EMBL" id="CAFBQW010000359">
    <property type="protein sequence ID" value="CAB5069440.1"/>
    <property type="molecule type" value="Genomic_DNA"/>
</dbReference>
<accession>A0A6J7UTN1</accession>
<keyword evidence="2" id="KW-0472">Membrane</keyword>
<gene>
    <name evidence="3" type="ORF">UFOPK4354_02101</name>
</gene>
<feature type="region of interest" description="Disordered" evidence="1">
    <location>
        <begin position="23"/>
        <end position="51"/>
    </location>
</feature>
<evidence type="ECO:0000256" key="1">
    <source>
        <dbReference type="SAM" id="MobiDB-lite"/>
    </source>
</evidence>
<organism evidence="3">
    <name type="scientific">freshwater metagenome</name>
    <dbReference type="NCBI Taxonomy" id="449393"/>
    <lineage>
        <taxon>unclassified sequences</taxon>
        <taxon>metagenomes</taxon>
        <taxon>ecological metagenomes</taxon>
    </lineage>
</organism>